<keyword evidence="4" id="KW-0539">Nucleus</keyword>
<dbReference type="AlphaFoldDB" id="S8CED9"/>
<dbReference type="GO" id="GO:0006357">
    <property type="term" value="P:regulation of transcription by RNA polymerase II"/>
    <property type="evidence" value="ECO:0007669"/>
    <property type="project" value="TreeGrafter"/>
</dbReference>
<keyword evidence="6" id="KW-1185">Reference proteome</keyword>
<gene>
    <name evidence="5" type="ORF">M569_09563</name>
</gene>
<keyword evidence="3" id="KW-0804">Transcription</keyword>
<comment type="caution">
    <text evidence="5">The sequence shown here is derived from an EMBL/GenBank/DDBJ whole genome shotgun (WGS) entry which is preliminary data.</text>
</comment>
<protein>
    <submittedName>
        <fullName evidence="5">Uncharacterized protein</fullName>
    </submittedName>
</protein>
<dbReference type="GO" id="GO:0003713">
    <property type="term" value="F:transcription coactivator activity"/>
    <property type="evidence" value="ECO:0007669"/>
    <property type="project" value="TreeGrafter"/>
</dbReference>
<dbReference type="Pfam" id="PF12767">
    <property type="entry name" value="SAGA-Tad1"/>
    <property type="match status" value="1"/>
</dbReference>
<keyword evidence="2" id="KW-0805">Transcription regulation</keyword>
<sequence>KMQPPNRNSRIDLQELKSQIVKKLGPDGSKQYFFYLHKFLSLKLNKVDFNRLCMRILGRENIPLHNQIICSVLRN</sequence>
<dbReference type="PANTHER" id="PTHR21277:SF5">
    <property type="entry name" value="TRANSCRIPTIONAL ADAPTER 1"/>
    <property type="match status" value="1"/>
</dbReference>
<evidence type="ECO:0000256" key="3">
    <source>
        <dbReference type="ARBA" id="ARBA00023163"/>
    </source>
</evidence>
<dbReference type="GO" id="GO:0000124">
    <property type="term" value="C:SAGA complex"/>
    <property type="evidence" value="ECO:0007669"/>
    <property type="project" value="UniProtKB-ARBA"/>
</dbReference>
<comment type="subcellular location">
    <subcellularLocation>
        <location evidence="1">Nucleus</location>
    </subcellularLocation>
</comment>
<evidence type="ECO:0000256" key="1">
    <source>
        <dbReference type="ARBA" id="ARBA00004123"/>
    </source>
</evidence>
<accession>S8CED9</accession>
<organism evidence="5 6">
    <name type="scientific">Genlisea aurea</name>
    <dbReference type="NCBI Taxonomy" id="192259"/>
    <lineage>
        <taxon>Eukaryota</taxon>
        <taxon>Viridiplantae</taxon>
        <taxon>Streptophyta</taxon>
        <taxon>Embryophyta</taxon>
        <taxon>Tracheophyta</taxon>
        <taxon>Spermatophyta</taxon>
        <taxon>Magnoliopsida</taxon>
        <taxon>eudicotyledons</taxon>
        <taxon>Gunneridae</taxon>
        <taxon>Pentapetalae</taxon>
        <taxon>asterids</taxon>
        <taxon>lamiids</taxon>
        <taxon>Lamiales</taxon>
        <taxon>Lentibulariaceae</taxon>
        <taxon>Genlisea</taxon>
    </lineage>
</organism>
<evidence type="ECO:0000313" key="6">
    <source>
        <dbReference type="Proteomes" id="UP000015453"/>
    </source>
</evidence>
<dbReference type="GO" id="GO:0005634">
    <property type="term" value="C:nucleus"/>
    <property type="evidence" value="ECO:0007669"/>
    <property type="project" value="UniProtKB-SubCell"/>
</dbReference>
<dbReference type="OrthoDB" id="10264870at2759"/>
<dbReference type="InterPro" id="IPR024738">
    <property type="entry name" value="Hfi1/Tada1"/>
</dbReference>
<name>S8CED9_9LAMI</name>
<evidence type="ECO:0000256" key="4">
    <source>
        <dbReference type="ARBA" id="ARBA00023242"/>
    </source>
</evidence>
<dbReference type="Proteomes" id="UP000015453">
    <property type="component" value="Unassembled WGS sequence"/>
</dbReference>
<evidence type="ECO:0000256" key="2">
    <source>
        <dbReference type="ARBA" id="ARBA00023015"/>
    </source>
</evidence>
<feature type="non-terminal residue" evidence="5">
    <location>
        <position position="75"/>
    </location>
</feature>
<proteinExistence type="predicted"/>
<dbReference type="PANTHER" id="PTHR21277">
    <property type="entry name" value="TRANSCRIPTIONAL ADAPTER 1"/>
    <property type="match status" value="1"/>
</dbReference>
<feature type="non-terminal residue" evidence="5">
    <location>
        <position position="1"/>
    </location>
</feature>
<reference evidence="5 6" key="1">
    <citation type="journal article" date="2013" name="BMC Genomics">
        <title>The miniature genome of a carnivorous plant Genlisea aurea contains a low number of genes and short non-coding sequences.</title>
        <authorList>
            <person name="Leushkin E.V."/>
            <person name="Sutormin R.A."/>
            <person name="Nabieva E.R."/>
            <person name="Penin A.A."/>
            <person name="Kondrashov A.S."/>
            <person name="Logacheva M.D."/>
        </authorList>
    </citation>
    <scope>NUCLEOTIDE SEQUENCE [LARGE SCALE GENOMIC DNA]</scope>
</reference>
<dbReference type="EMBL" id="AUSU01004361">
    <property type="protein sequence ID" value="EPS65215.1"/>
    <property type="molecule type" value="Genomic_DNA"/>
</dbReference>
<evidence type="ECO:0000313" key="5">
    <source>
        <dbReference type="EMBL" id="EPS65215.1"/>
    </source>
</evidence>